<proteinExistence type="predicted"/>
<accession>A0A0F9A1G7</accession>
<keyword evidence="1" id="KW-0472">Membrane</keyword>
<dbReference type="EMBL" id="LAZR01044943">
    <property type="protein sequence ID" value="KKL02580.1"/>
    <property type="molecule type" value="Genomic_DNA"/>
</dbReference>
<sequence length="83" mass="9276">MADPWAKSLKWVAWIIWGLVALVVVSNLTTMAWRGGAATEALKGYEGRDSLLIRAIREEAPRIEAEREALKRCRMASSLEDCS</sequence>
<reference evidence="2" key="1">
    <citation type="journal article" date="2015" name="Nature">
        <title>Complex archaea that bridge the gap between prokaryotes and eukaryotes.</title>
        <authorList>
            <person name="Spang A."/>
            <person name="Saw J.H."/>
            <person name="Jorgensen S.L."/>
            <person name="Zaremba-Niedzwiedzka K."/>
            <person name="Martijn J."/>
            <person name="Lind A.E."/>
            <person name="van Eijk R."/>
            <person name="Schleper C."/>
            <person name="Guy L."/>
            <person name="Ettema T.J."/>
        </authorList>
    </citation>
    <scope>NUCLEOTIDE SEQUENCE</scope>
</reference>
<evidence type="ECO:0000313" key="2">
    <source>
        <dbReference type="EMBL" id="KKL02580.1"/>
    </source>
</evidence>
<keyword evidence="1" id="KW-0812">Transmembrane</keyword>
<gene>
    <name evidence="2" type="ORF">LCGC14_2626430</name>
</gene>
<evidence type="ECO:0000256" key="1">
    <source>
        <dbReference type="SAM" id="Phobius"/>
    </source>
</evidence>
<organism evidence="2">
    <name type="scientific">marine sediment metagenome</name>
    <dbReference type="NCBI Taxonomy" id="412755"/>
    <lineage>
        <taxon>unclassified sequences</taxon>
        <taxon>metagenomes</taxon>
        <taxon>ecological metagenomes</taxon>
    </lineage>
</organism>
<keyword evidence="1" id="KW-1133">Transmembrane helix</keyword>
<name>A0A0F9A1G7_9ZZZZ</name>
<feature type="transmembrane region" description="Helical" evidence="1">
    <location>
        <begin position="12"/>
        <end position="33"/>
    </location>
</feature>
<comment type="caution">
    <text evidence="2">The sequence shown here is derived from an EMBL/GenBank/DDBJ whole genome shotgun (WGS) entry which is preliminary data.</text>
</comment>
<protein>
    <submittedName>
        <fullName evidence="2">Uncharacterized protein</fullName>
    </submittedName>
</protein>
<dbReference type="AlphaFoldDB" id="A0A0F9A1G7"/>